<keyword evidence="7 9" id="KW-0472">Membrane</keyword>
<comment type="caution">
    <text evidence="9">Lacks conserved residue(s) required for the propagation of feature annotation.</text>
</comment>
<evidence type="ECO:0000256" key="2">
    <source>
        <dbReference type="ARBA" id="ARBA00022448"/>
    </source>
</evidence>
<feature type="transmembrane region" description="Helical" evidence="9">
    <location>
        <begin position="108"/>
        <end position="129"/>
    </location>
</feature>
<reference evidence="11" key="2">
    <citation type="journal article" date="2021" name="PeerJ">
        <title>Extensive microbial diversity within the chicken gut microbiome revealed by metagenomics and culture.</title>
        <authorList>
            <person name="Gilroy R."/>
            <person name="Ravi A."/>
            <person name="Getino M."/>
            <person name="Pursley I."/>
            <person name="Horton D.L."/>
            <person name="Alikhan N.F."/>
            <person name="Baker D."/>
            <person name="Gharbi K."/>
            <person name="Hall N."/>
            <person name="Watson M."/>
            <person name="Adriaenssens E.M."/>
            <person name="Foster-Nyarko E."/>
            <person name="Jarju S."/>
            <person name="Secka A."/>
            <person name="Antonio M."/>
            <person name="Oren A."/>
            <person name="Chaudhuri R.R."/>
            <person name="La Ragione R."/>
            <person name="Hildebrand F."/>
            <person name="Pallen M.J."/>
        </authorList>
    </citation>
    <scope>NUCLEOTIDE SEQUENCE</scope>
    <source>
        <strain evidence="11">17213</strain>
    </source>
</reference>
<sequence length="137" mass="15653">MIVMMCVIFAQTMTRYVIFYSLPWSEELSRYLYVTLTLLGVNLAVTSKQLVRIDIIDMKLSPKNLRRLNIVRQCLAVAITLIFFYSSFGMIDVSQYQHSPAMGLSMQVMYVILGIGFALSAIACIFELYDALRAKEE</sequence>
<organism evidence="11 12">
    <name type="scientific">Candidatus Avisuccinivibrio stercorigallinarum</name>
    <dbReference type="NCBI Taxonomy" id="2840704"/>
    <lineage>
        <taxon>Bacteria</taxon>
        <taxon>Pseudomonadati</taxon>
        <taxon>Pseudomonadota</taxon>
        <taxon>Gammaproteobacteria</taxon>
        <taxon>Aeromonadales</taxon>
        <taxon>Succinivibrionaceae</taxon>
        <taxon>Succinivibrionaceae incertae sedis</taxon>
        <taxon>Candidatus Avisuccinivibrio</taxon>
    </lineage>
</organism>
<dbReference type="PANTHER" id="PTHR35011:SF2">
    <property type="entry name" value="2,3-DIKETO-L-GULONATE TRAP TRANSPORTER SMALL PERMEASE PROTEIN YIAM"/>
    <property type="match status" value="1"/>
</dbReference>
<reference evidence="11" key="1">
    <citation type="submission" date="2020-10" db="EMBL/GenBank/DDBJ databases">
        <authorList>
            <person name="Gilroy R."/>
        </authorList>
    </citation>
    <scope>NUCLEOTIDE SEQUENCE</scope>
    <source>
        <strain evidence="11">17213</strain>
    </source>
</reference>
<comment type="subcellular location">
    <subcellularLocation>
        <location evidence="1 9">Cell inner membrane</location>
        <topology evidence="1 9">Multi-pass membrane protein</topology>
    </subcellularLocation>
</comment>
<keyword evidence="4 9" id="KW-0997">Cell inner membrane</keyword>
<comment type="caution">
    <text evidence="11">The sequence shown here is derived from an EMBL/GenBank/DDBJ whole genome shotgun (WGS) entry which is preliminary data.</text>
</comment>
<comment type="similarity">
    <text evidence="8 9">Belongs to the TRAP transporter small permease family.</text>
</comment>
<evidence type="ECO:0000313" key="11">
    <source>
        <dbReference type="EMBL" id="MBO8416529.1"/>
    </source>
</evidence>
<dbReference type="GO" id="GO:0005886">
    <property type="term" value="C:plasma membrane"/>
    <property type="evidence" value="ECO:0007669"/>
    <property type="project" value="UniProtKB-SubCell"/>
</dbReference>
<feature type="domain" description="Tripartite ATP-independent periplasmic transporters DctQ component" evidence="10">
    <location>
        <begin position="4"/>
        <end position="133"/>
    </location>
</feature>
<evidence type="ECO:0000313" key="12">
    <source>
        <dbReference type="Proteomes" id="UP000823631"/>
    </source>
</evidence>
<dbReference type="Pfam" id="PF04290">
    <property type="entry name" value="DctQ"/>
    <property type="match status" value="1"/>
</dbReference>
<keyword evidence="6 9" id="KW-1133">Transmembrane helix</keyword>
<gene>
    <name evidence="11" type="ORF">IAB19_09130</name>
</gene>
<keyword evidence="3" id="KW-1003">Cell membrane</keyword>
<comment type="function">
    <text evidence="9">Part of the tripartite ATP-independent periplasmic (TRAP) transport system.</text>
</comment>
<keyword evidence="5 9" id="KW-0812">Transmembrane</keyword>
<name>A0A9D9GU11_9GAMM</name>
<protein>
    <recommendedName>
        <fullName evidence="9">TRAP transporter small permease protein</fullName>
    </recommendedName>
</protein>
<proteinExistence type="inferred from homology"/>
<accession>A0A9D9GU11</accession>
<dbReference type="EMBL" id="JADINH010000180">
    <property type="protein sequence ID" value="MBO8416529.1"/>
    <property type="molecule type" value="Genomic_DNA"/>
</dbReference>
<evidence type="ECO:0000256" key="7">
    <source>
        <dbReference type="ARBA" id="ARBA00023136"/>
    </source>
</evidence>
<dbReference type="AlphaFoldDB" id="A0A9D9GU11"/>
<evidence type="ECO:0000256" key="6">
    <source>
        <dbReference type="ARBA" id="ARBA00022989"/>
    </source>
</evidence>
<dbReference type="GO" id="GO:0015740">
    <property type="term" value="P:C4-dicarboxylate transport"/>
    <property type="evidence" value="ECO:0007669"/>
    <property type="project" value="TreeGrafter"/>
</dbReference>
<evidence type="ECO:0000256" key="5">
    <source>
        <dbReference type="ARBA" id="ARBA00022692"/>
    </source>
</evidence>
<dbReference type="InterPro" id="IPR007387">
    <property type="entry name" value="TRAP_DctQ"/>
</dbReference>
<comment type="subunit">
    <text evidence="9">The complex comprises the extracytoplasmic solute receptor protein and the two transmembrane proteins.</text>
</comment>
<evidence type="ECO:0000256" key="3">
    <source>
        <dbReference type="ARBA" id="ARBA00022475"/>
    </source>
</evidence>
<evidence type="ECO:0000256" key="1">
    <source>
        <dbReference type="ARBA" id="ARBA00004429"/>
    </source>
</evidence>
<evidence type="ECO:0000256" key="4">
    <source>
        <dbReference type="ARBA" id="ARBA00022519"/>
    </source>
</evidence>
<evidence type="ECO:0000256" key="9">
    <source>
        <dbReference type="RuleBase" id="RU369079"/>
    </source>
</evidence>
<dbReference type="Proteomes" id="UP000823631">
    <property type="component" value="Unassembled WGS sequence"/>
</dbReference>
<dbReference type="GO" id="GO:0022857">
    <property type="term" value="F:transmembrane transporter activity"/>
    <property type="evidence" value="ECO:0007669"/>
    <property type="project" value="UniProtKB-UniRule"/>
</dbReference>
<dbReference type="PANTHER" id="PTHR35011">
    <property type="entry name" value="2,3-DIKETO-L-GULONATE TRAP TRANSPORTER SMALL PERMEASE PROTEIN YIAM"/>
    <property type="match status" value="1"/>
</dbReference>
<dbReference type="InterPro" id="IPR055348">
    <property type="entry name" value="DctQ"/>
</dbReference>
<feature type="transmembrane region" description="Helical" evidence="9">
    <location>
        <begin position="70"/>
        <end position="88"/>
    </location>
</feature>
<keyword evidence="2 9" id="KW-0813">Transport</keyword>
<evidence type="ECO:0000259" key="10">
    <source>
        <dbReference type="Pfam" id="PF04290"/>
    </source>
</evidence>
<evidence type="ECO:0000256" key="8">
    <source>
        <dbReference type="ARBA" id="ARBA00038436"/>
    </source>
</evidence>